<dbReference type="GO" id="GO:0000164">
    <property type="term" value="C:protein phosphatase type 1 complex"/>
    <property type="evidence" value="ECO:0007669"/>
    <property type="project" value="TreeGrafter"/>
</dbReference>
<feature type="region of interest" description="Disordered" evidence="1">
    <location>
        <begin position="151"/>
        <end position="176"/>
    </location>
</feature>
<evidence type="ECO:0000259" key="2">
    <source>
        <dbReference type="PROSITE" id="PS51159"/>
    </source>
</evidence>
<dbReference type="InterPro" id="IPR005036">
    <property type="entry name" value="CBM21_dom"/>
</dbReference>
<feature type="domain" description="CBM21" evidence="2">
    <location>
        <begin position="293"/>
        <end position="408"/>
    </location>
</feature>
<feature type="region of interest" description="Disordered" evidence="1">
    <location>
        <begin position="1"/>
        <end position="22"/>
    </location>
</feature>
<dbReference type="GO" id="GO:0005979">
    <property type="term" value="P:regulation of glycogen biosynthetic process"/>
    <property type="evidence" value="ECO:0007669"/>
    <property type="project" value="TreeGrafter"/>
</dbReference>
<protein>
    <submittedName>
        <fullName evidence="3">Carbohydrate-binding module family 21 protein</fullName>
    </submittedName>
</protein>
<dbReference type="PANTHER" id="PTHR12307:SF51">
    <property type="entry name" value="SERINE_THREONINE-PROTEIN PHOSPHATASE 1 REGULATORY SUBUNIT GAC1-RELATED"/>
    <property type="match status" value="1"/>
</dbReference>
<dbReference type="GO" id="GO:2001069">
    <property type="term" value="F:glycogen binding"/>
    <property type="evidence" value="ECO:0007669"/>
    <property type="project" value="TreeGrafter"/>
</dbReference>
<dbReference type="Gene3D" id="2.60.40.2440">
    <property type="entry name" value="Carbohydrate binding type-21 domain"/>
    <property type="match status" value="1"/>
</dbReference>
<dbReference type="GeneID" id="30202784"/>
<gene>
    <name evidence="3" type="ORF">WICANDRAFT_83408</name>
</gene>
<dbReference type="PANTHER" id="PTHR12307">
    <property type="entry name" value="PROTEIN PHOSPHATASE 1 REGULATORY SUBUNIT"/>
    <property type="match status" value="1"/>
</dbReference>
<dbReference type="RefSeq" id="XP_019040414.1">
    <property type="nucleotide sequence ID" value="XM_019185538.1"/>
</dbReference>
<dbReference type="InterPro" id="IPR038175">
    <property type="entry name" value="CBM21_dom_sf"/>
</dbReference>
<organism evidence="3 4">
    <name type="scientific">Wickerhamomyces anomalus (strain ATCC 58044 / CBS 1984 / NCYC 433 / NRRL Y-366-8)</name>
    <name type="common">Yeast</name>
    <name type="synonym">Hansenula anomala</name>
    <dbReference type="NCBI Taxonomy" id="683960"/>
    <lineage>
        <taxon>Eukaryota</taxon>
        <taxon>Fungi</taxon>
        <taxon>Dikarya</taxon>
        <taxon>Ascomycota</taxon>
        <taxon>Saccharomycotina</taxon>
        <taxon>Saccharomycetes</taxon>
        <taxon>Phaffomycetales</taxon>
        <taxon>Wickerhamomycetaceae</taxon>
        <taxon>Wickerhamomyces</taxon>
    </lineage>
</organism>
<keyword evidence="4" id="KW-1185">Reference proteome</keyword>
<dbReference type="InterPro" id="IPR050782">
    <property type="entry name" value="PP1_regulatory_subunit_3"/>
</dbReference>
<name>A0A1E3P8L0_WICAA</name>
<evidence type="ECO:0000256" key="1">
    <source>
        <dbReference type="SAM" id="MobiDB-lite"/>
    </source>
</evidence>
<feature type="compositionally biased region" description="Acidic residues" evidence="1">
    <location>
        <begin position="259"/>
        <end position="268"/>
    </location>
</feature>
<evidence type="ECO:0000313" key="4">
    <source>
        <dbReference type="Proteomes" id="UP000094112"/>
    </source>
</evidence>
<accession>A0A1E3P8L0</accession>
<dbReference type="Proteomes" id="UP000094112">
    <property type="component" value="Unassembled WGS sequence"/>
</dbReference>
<dbReference type="Pfam" id="PF03370">
    <property type="entry name" value="CBM_21"/>
    <property type="match status" value="1"/>
</dbReference>
<evidence type="ECO:0000313" key="3">
    <source>
        <dbReference type="EMBL" id="ODQ61207.1"/>
    </source>
</evidence>
<dbReference type="AlphaFoldDB" id="A0A1E3P8L0"/>
<reference evidence="3 4" key="1">
    <citation type="journal article" date="2016" name="Proc. Natl. Acad. Sci. U.S.A.">
        <title>Comparative genomics of biotechnologically important yeasts.</title>
        <authorList>
            <person name="Riley R."/>
            <person name="Haridas S."/>
            <person name="Wolfe K.H."/>
            <person name="Lopes M.R."/>
            <person name="Hittinger C.T."/>
            <person name="Goeker M."/>
            <person name="Salamov A.A."/>
            <person name="Wisecaver J.H."/>
            <person name="Long T.M."/>
            <person name="Calvey C.H."/>
            <person name="Aerts A.L."/>
            <person name="Barry K.W."/>
            <person name="Choi C."/>
            <person name="Clum A."/>
            <person name="Coughlan A.Y."/>
            <person name="Deshpande S."/>
            <person name="Douglass A.P."/>
            <person name="Hanson S.J."/>
            <person name="Klenk H.-P."/>
            <person name="LaButti K.M."/>
            <person name="Lapidus A."/>
            <person name="Lindquist E.A."/>
            <person name="Lipzen A.M."/>
            <person name="Meier-Kolthoff J.P."/>
            <person name="Ohm R.A."/>
            <person name="Otillar R.P."/>
            <person name="Pangilinan J.L."/>
            <person name="Peng Y."/>
            <person name="Rokas A."/>
            <person name="Rosa C.A."/>
            <person name="Scheuner C."/>
            <person name="Sibirny A.A."/>
            <person name="Slot J.C."/>
            <person name="Stielow J.B."/>
            <person name="Sun H."/>
            <person name="Kurtzman C.P."/>
            <person name="Blackwell M."/>
            <person name="Grigoriev I.V."/>
            <person name="Jeffries T.W."/>
        </authorList>
    </citation>
    <scope>NUCLEOTIDE SEQUENCE [LARGE SCALE GENOMIC DNA]</scope>
    <source>
        <strain evidence="4">ATCC 58044 / CBS 1984 / NCYC 433 / NRRL Y-366-8</strain>
    </source>
</reference>
<feature type="region of interest" description="Disordered" evidence="1">
    <location>
        <begin position="505"/>
        <end position="538"/>
    </location>
</feature>
<dbReference type="OrthoDB" id="3981307at2759"/>
<feature type="region of interest" description="Disordered" evidence="1">
    <location>
        <begin position="248"/>
        <end position="272"/>
    </location>
</feature>
<sequence>MERSRETAGSVPNERSSGYNALTREKLFLLNLENNNMKNMKQHQEQRLSIINNPYNSYTTTPELSNSSSSSSLNSSESDPAITGHDHFYKFYNNGSDSSIATVVQKKLSSTHSNSTLNLQNLDSHQEPVEKPQLEHDEMIVDVPVITASSTATTTDDDLSTTSEDQMTIPRSLKSSLKLPSLKRSKSLPSTKTVRFSTDLTKVKTFNEYAKPSSISLENSPDQSPPYYSNTNGRAYFDLKEDLFTNQSTPWFDQSSSSSEEEDDEEDNYFYKTPSSISQNKWKLKSMNFDLFRQSDPQSYVKLVSLNISKDSIVGLVQVLNISFEKQVEVKFTVDCWNSIYIVNASFDRSLNSSRDQFRFEINLNNSLLINSKRSKNQPINIELCVKYSSSNQAVFYDNNNGSNFKFQMVSNKQHRYSSNVKRSSQRPTYSTLPSVSSTAYDDNFASAILSSPDYYSSNENYTTSRYFPDNTDYFNTKFQGSNFQSTNNHSSIPSWSKNYASTSSSNTSSTVSSISSNISTTSNSSNETIKASNNNNESLNNLNAQSLEKSRQHYNEFLKKYCFFKSDDKKDHESIFIR</sequence>
<proteinExistence type="predicted"/>
<dbReference type="EMBL" id="KV454209">
    <property type="protein sequence ID" value="ODQ61207.1"/>
    <property type="molecule type" value="Genomic_DNA"/>
</dbReference>
<dbReference type="PROSITE" id="PS51159">
    <property type="entry name" value="CBM21"/>
    <property type="match status" value="1"/>
</dbReference>
<dbReference type="STRING" id="683960.A0A1E3P8L0"/>
<dbReference type="GO" id="GO:0008157">
    <property type="term" value="F:protein phosphatase 1 binding"/>
    <property type="evidence" value="ECO:0007669"/>
    <property type="project" value="TreeGrafter"/>
</dbReference>